<protein>
    <submittedName>
        <fullName evidence="2">3-demethylubiquinone-9 3-methyltransferase</fullName>
    </submittedName>
</protein>
<name>A0A0K1JES4_9MICO</name>
<dbReference type="SUPFAM" id="SSF54593">
    <property type="entry name" value="Glyoxalase/Bleomycin resistance protein/Dihydroxybiphenyl dioxygenase"/>
    <property type="match status" value="1"/>
</dbReference>
<dbReference type="InterPro" id="IPR004360">
    <property type="entry name" value="Glyas_Fos-R_dOase_dom"/>
</dbReference>
<reference evidence="2 3" key="1">
    <citation type="submission" date="2015-03" db="EMBL/GenBank/DDBJ databases">
        <title>Luteipulveratus halotolerans sp. nov., a novel actinobacterium (Dermacoccaceae) from Sarawak, Malaysia.</title>
        <authorList>
            <person name="Juboi H."/>
            <person name="Basik A."/>
            <person name="Shamsul S.S."/>
            <person name="Arnold P."/>
            <person name="Schmitt E.K."/>
            <person name="Sanglier J.-J."/>
            <person name="Yeo T."/>
        </authorList>
    </citation>
    <scope>NUCLEOTIDE SEQUENCE [LARGE SCALE GENOMIC DNA]</scope>
    <source>
        <strain evidence="2 3">MN07-A0370</strain>
    </source>
</reference>
<gene>
    <name evidence="2" type="ORF">VV02_03260</name>
</gene>
<dbReference type="Pfam" id="PF00903">
    <property type="entry name" value="Glyoxalase"/>
    <property type="match status" value="1"/>
</dbReference>
<evidence type="ECO:0000313" key="3">
    <source>
        <dbReference type="Proteomes" id="UP000066480"/>
    </source>
</evidence>
<dbReference type="EMBL" id="CP011112">
    <property type="protein sequence ID" value="AKU15110.1"/>
    <property type="molecule type" value="Genomic_DNA"/>
</dbReference>
<keyword evidence="2" id="KW-0830">Ubiquinone</keyword>
<evidence type="ECO:0000313" key="2">
    <source>
        <dbReference type="EMBL" id="AKU15110.1"/>
    </source>
</evidence>
<dbReference type="PATRIC" id="fig|571913.6.peg.667"/>
<keyword evidence="2" id="KW-0489">Methyltransferase</keyword>
<dbReference type="STRING" id="571913.VV02_03260"/>
<dbReference type="InterPro" id="IPR029068">
    <property type="entry name" value="Glyas_Bleomycin-R_OHBP_Dase"/>
</dbReference>
<dbReference type="PANTHER" id="PTHR33990:SF1">
    <property type="entry name" value="PROTEIN YJDN"/>
    <property type="match status" value="1"/>
</dbReference>
<dbReference type="InterPro" id="IPR028973">
    <property type="entry name" value="PhnB-like"/>
</dbReference>
<accession>A0A0K1JES4</accession>
<proteinExistence type="predicted"/>
<dbReference type="KEGG" id="lmoi:VV02_03260"/>
<dbReference type="OrthoDB" id="9795306at2"/>
<dbReference type="AlphaFoldDB" id="A0A0K1JES4"/>
<dbReference type="CDD" id="cd06588">
    <property type="entry name" value="PhnB_like"/>
    <property type="match status" value="1"/>
</dbReference>
<dbReference type="Gene3D" id="3.10.180.10">
    <property type="entry name" value="2,3-Dihydroxybiphenyl 1,2-Dioxygenase, domain 1"/>
    <property type="match status" value="1"/>
</dbReference>
<dbReference type="Proteomes" id="UP000066480">
    <property type="component" value="Chromosome"/>
</dbReference>
<dbReference type="GO" id="GO:0032259">
    <property type="term" value="P:methylation"/>
    <property type="evidence" value="ECO:0007669"/>
    <property type="project" value="UniProtKB-KW"/>
</dbReference>
<evidence type="ECO:0000259" key="1">
    <source>
        <dbReference type="Pfam" id="PF00903"/>
    </source>
</evidence>
<dbReference type="PANTHER" id="PTHR33990">
    <property type="entry name" value="PROTEIN YJDN-RELATED"/>
    <property type="match status" value="1"/>
</dbReference>
<feature type="domain" description="Glyoxalase/fosfomycin resistance/dioxygenase" evidence="1">
    <location>
        <begin position="5"/>
        <end position="128"/>
    </location>
</feature>
<dbReference type="GO" id="GO:0008168">
    <property type="term" value="F:methyltransferase activity"/>
    <property type="evidence" value="ECO:0007669"/>
    <property type="project" value="UniProtKB-KW"/>
</dbReference>
<dbReference type="RefSeq" id="WP_052589782.1">
    <property type="nucleotide sequence ID" value="NZ_CP011112.1"/>
</dbReference>
<keyword evidence="2" id="KW-0808">Transferase</keyword>
<keyword evidence="3" id="KW-1185">Reference proteome</keyword>
<organism evidence="2 3">
    <name type="scientific">Luteipulveratus mongoliensis</name>
    <dbReference type="NCBI Taxonomy" id="571913"/>
    <lineage>
        <taxon>Bacteria</taxon>
        <taxon>Bacillati</taxon>
        <taxon>Actinomycetota</taxon>
        <taxon>Actinomycetes</taxon>
        <taxon>Micrococcales</taxon>
        <taxon>Dermacoccaceae</taxon>
        <taxon>Luteipulveratus</taxon>
    </lineage>
</organism>
<sequence>MPSRLNPYISFDGNAKEAMEFYHAVLGGDLKTNTYGEFSADHGDDADKVMYAMLETPDGFTLMSSDTPAGMDYKPGTNITISLSGDDDDNLRGWFEKLADGGQITVPLEKQVWGDEFGMLVDKFGIGWLVNIAGEENKA</sequence>